<organism evidence="1 2">
    <name type="scientific">Neisseria meningitidis serogroup B</name>
    <dbReference type="NCBI Taxonomy" id="491"/>
    <lineage>
        <taxon>Bacteria</taxon>
        <taxon>Pseudomonadati</taxon>
        <taxon>Pseudomonadota</taxon>
        <taxon>Betaproteobacteria</taxon>
        <taxon>Neisseriales</taxon>
        <taxon>Neisseriaceae</taxon>
        <taxon>Neisseria</taxon>
    </lineage>
</organism>
<dbReference type="AlphaFoldDB" id="A0A0H5QDQ1"/>
<evidence type="ECO:0000313" key="1">
    <source>
        <dbReference type="EMBL" id="CRY99365.1"/>
    </source>
</evidence>
<sequence>MRTLSALTGSSVLLTTGRLKNETVGFQTASLILETIE</sequence>
<accession>A0A0H5QDQ1</accession>
<dbReference type="Proteomes" id="UP000182715">
    <property type="component" value="Unassembled WGS sequence"/>
</dbReference>
<evidence type="ECO:0000313" key="2">
    <source>
        <dbReference type="Proteomes" id="UP000182715"/>
    </source>
</evidence>
<reference evidence="1 2" key="1">
    <citation type="submission" date="2014-11" db="EMBL/GenBank/DDBJ databases">
        <authorList>
            <person name="Diene M.Seydina."/>
        </authorList>
    </citation>
    <scope>NUCLEOTIDE SEQUENCE [LARGE SCALE GENOMIC DNA]</scope>
    <source>
        <strain evidence="1 2">Neisseria meningitidis CHUV</strain>
    </source>
</reference>
<name>A0A0H5QDQ1_NEIMI</name>
<proteinExistence type="predicted"/>
<dbReference type="EMBL" id="CVTF01000066">
    <property type="protein sequence ID" value="CRY99365.1"/>
    <property type="molecule type" value="Genomic_DNA"/>
</dbReference>
<protein>
    <submittedName>
        <fullName evidence="1">Uncharacterized protein</fullName>
    </submittedName>
</protein>